<dbReference type="Pfam" id="PF00364">
    <property type="entry name" value="Biotin_lipoyl"/>
    <property type="match status" value="1"/>
</dbReference>
<evidence type="ECO:0000259" key="3">
    <source>
        <dbReference type="PROSITE" id="PS50968"/>
    </source>
</evidence>
<keyword evidence="5" id="KW-1185">Reference proteome</keyword>
<dbReference type="Proteomes" id="UP000215694">
    <property type="component" value="Unassembled WGS sequence"/>
</dbReference>
<dbReference type="OrthoDB" id="9812676at2"/>
<dbReference type="PANTHER" id="PTHR45266">
    <property type="entry name" value="OXALOACETATE DECARBOXYLASE ALPHA CHAIN"/>
    <property type="match status" value="1"/>
</dbReference>
<dbReference type="CDD" id="cd06850">
    <property type="entry name" value="biotinyl_domain"/>
    <property type="match status" value="1"/>
</dbReference>
<protein>
    <submittedName>
        <fullName evidence="4">Biotin/lipoyl-binding protein</fullName>
    </submittedName>
</protein>
<accession>A0A371J829</accession>
<dbReference type="AlphaFoldDB" id="A0A371J829"/>
<dbReference type="InterPro" id="IPR000089">
    <property type="entry name" value="Biotin_lipoyl"/>
</dbReference>
<dbReference type="SUPFAM" id="SSF51230">
    <property type="entry name" value="Single hybrid motif"/>
    <property type="match status" value="1"/>
</dbReference>
<organism evidence="4 5">
    <name type="scientific">Romboutsia weinsteinii</name>
    <dbReference type="NCBI Taxonomy" id="2020949"/>
    <lineage>
        <taxon>Bacteria</taxon>
        <taxon>Bacillati</taxon>
        <taxon>Bacillota</taxon>
        <taxon>Clostridia</taxon>
        <taxon>Peptostreptococcales</taxon>
        <taxon>Peptostreptococcaceae</taxon>
        <taxon>Romboutsia</taxon>
    </lineage>
</organism>
<dbReference type="PROSITE" id="PS50968">
    <property type="entry name" value="BIOTINYL_LIPOYL"/>
    <property type="match status" value="1"/>
</dbReference>
<evidence type="ECO:0000256" key="1">
    <source>
        <dbReference type="ARBA" id="ARBA00023267"/>
    </source>
</evidence>
<dbReference type="InterPro" id="IPR001882">
    <property type="entry name" value="Biotin_BS"/>
</dbReference>
<dbReference type="PROSITE" id="PS00188">
    <property type="entry name" value="BIOTIN"/>
    <property type="match status" value="1"/>
</dbReference>
<dbReference type="InterPro" id="IPR011053">
    <property type="entry name" value="Single_hybrid_motif"/>
</dbReference>
<keyword evidence="1" id="KW-0092">Biotin</keyword>
<dbReference type="PANTHER" id="PTHR45266:SF3">
    <property type="entry name" value="OXALOACETATE DECARBOXYLASE ALPHA CHAIN"/>
    <property type="match status" value="1"/>
</dbReference>
<feature type="region of interest" description="Disordered" evidence="2">
    <location>
        <begin position="25"/>
        <end position="61"/>
    </location>
</feature>
<proteinExistence type="predicted"/>
<evidence type="ECO:0000313" key="4">
    <source>
        <dbReference type="EMBL" id="RDY28828.1"/>
    </source>
</evidence>
<evidence type="ECO:0000313" key="5">
    <source>
        <dbReference type="Proteomes" id="UP000215694"/>
    </source>
</evidence>
<name>A0A371J829_9FIRM</name>
<dbReference type="InterPro" id="IPR050709">
    <property type="entry name" value="Biotin_Carboxyl_Carrier/Decarb"/>
</dbReference>
<dbReference type="EMBL" id="NOJY02000005">
    <property type="protein sequence ID" value="RDY28828.1"/>
    <property type="molecule type" value="Genomic_DNA"/>
</dbReference>
<evidence type="ECO:0000256" key="2">
    <source>
        <dbReference type="SAM" id="MobiDB-lite"/>
    </source>
</evidence>
<dbReference type="Gene3D" id="2.40.50.100">
    <property type="match status" value="1"/>
</dbReference>
<gene>
    <name evidence="4" type="ORF">CHL78_004070</name>
</gene>
<reference evidence="4 5" key="1">
    <citation type="journal article" date="2017" name="Genome Announc.">
        <title>Draft Genome Sequence of Romboutsia weinsteinii sp. nov. Strain CCRI-19649(T) Isolated from Surface Water.</title>
        <authorList>
            <person name="Maheux A.F."/>
            <person name="Boudreau D.K."/>
            <person name="Berube E."/>
            <person name="Boissinot M."/>
            <person name="Cantin P."/>
            <person name="Raymond F."/>
            <person name="Corbeil J."/>
            <person name="Omar R.F."/>
            <person name="Bergeron M.G."/>
        </authorList>
    </citation>
    <scope>NUCLEOTIDE SEQUENCE [LARGE SCALE GENOMIC DNA]</scope>
    <source>
        <strain evidence="4 5">CCRI-19649</strain>
    </source>
</reference>
<feature type="domain" description="Lipoyl-binding" evidence="3">
    <location>
        <begin position="52"/>
        <end position="125"/>
    </location>
</feature>
<comment type="caution">
    <text evidence="4">The sequence shown here is derived from an EMBL/GenBank/DDBJ whole genome shotgun (WGS) entry which is preliminary data.</text>
</comment>
<sequence length="125" mass="12889">MKKYNITVNGASYEVEVEELGTVEQVKTSSSAPVNRPAQAPKAIPKKSQPQVQTGGGSVVAPMPGTISDVKVSVGQSVKKGEVLLILEAMKMENEIMASTDGKVSAVSVSKGTSVSSGDILVTIA</sequence>
<dbReference type="FunFam" id="2.40.50.100:FF:000003">
    <property type="entry name" value="Acetyl-CoA carboxylase biotin carboxyl carrier protein"/>
    <property type="match status" value="1"/>
</dbReference>